<dbReference type="Proteomes" id="UP000054485">
    <property type="component" value="Unassembled WGS sequence"/>
</dbReference>
<evidence type="ECO:0000313" key="3">
    <source>
        <dbReference type="Proteomes" id="UP000054485"/>
    </source>
</evidence>
<dbReference type="OrthoDB" id="2690503at2759"/>
<dbReference type="HOGENOM" id="CLU_1887154_0_0_1"/>
<feature type="compositionally biased region" description="Low complexity" evidence="1">
    <location>
        <begin position="80"/>
        <end position="89"/>
    </location>
</feature>
<dbReference type="EMBL" id="KN835181">
    <property type="protein sequence ID" value="KIK44964.1"/>
    <property type="molecule type" value="Genomic_DNA"/>
</dbReference>
<feature type="region of interest" description="Disordered" evidence="1">
    <location>
        <begin position="70"/>
        <end position="102"/>
    </location>
</feature>
<dbReference type="AlphaFoldDB" id="A0A0D0B500"/>
<organism evidence="2 3">
    <name type="scientific">Suillus luteus UH-Slu-Lm8-n1</name>
    <dbReference type="NCBI Taxonomy" id="930992"/>
    <lineage>
        <taxon>Eukaryota</taxon>
        <taxon>Fungi</taxon>
        <taxon>Dikarya</taxon>
        <taxon>Basidiomycota</taxon>
        <taxon>Agaricomycotina</taxon>
        <taxon>Agaricomycetes</taxon>
        <taxon>Agaricomycetidae</taxon>
        <taxon>Boletales</taxon>
        <taxon>Suillineae</taxon>
        <taxon>Suillaceae</taxon>
        <taxon>Suillus</taxon>
    </lineage>
</organism>
<reference evidence="2 3" key="1">
    <citation type="submission" date="2014-04" db="EMBL/GenBank/DDBJ databases">
        <authorList>
            <consortium name="DOE Joint Genome Institute"/>
            <person name="Kuo A."/>
            <person name="Ruytinx J."/>
            <person name="Rineau F."/>
            <person name="Colpaert J."/>
            <person name="Kohler A."/>
            <person name="Nagy L.G."/>
            <person name="Floudas D."/>
            <person name="Copeland A."/>
            <person name="Barry K.W."/>
            <person name="Cichocki N."/>
            <person name="Veneault-Fourrey C."/>
            <person name="LaButti K."/>
            <person name="Lindquist E.A."/>
            <person name="Lipzen A."/>
            <person name="Lundell T."/>
            <person name="Morin E."/>
            <person name="Murat C."/>
            <person name="Sun H."/>
            <person name="Tunlid A."/>
            <person name="Henrissat B."/>
            <person name="Grigoriev I.V."/>
            <person name="Hibbett D.S."/>
            <person name="Martin F."/>
            <person name="Nordberg H.P."/>
            <person name="Cantor M.N."/>
            <person name="Hua S.X."/>
        </authorList>
    </citation>
    <scope>NUCLEOTIDE SEQUENCE [LARGE SCALE GENOMIC DNA]</scope>
    <source>
        <strain evidence="2 3">UH-Slu-Lm8-n1</strain>
    </source>
</reference>
<reference evidence="3" key="2">
    <citation type="submission" date="2015-01" db="EMBL/GenBank/DDBJ databases">
        <title>Evolutionary Origins and Diversification of the Mycorrhizal Mutualists.</title>
        <authorList>
            <consortium name="DOE Joint Genome Institute"/>
            <consortium name="Mycorrhizal Genomics Consortium"/>
            <person name="Kohler A."/>
            <person name="Kuo A."/>
            <person name="Nagy L.G."/>
            <person name="Floudas D."/>
            <person name="Copeland A."/>
            <person name="Barry K.W."/>
            <person name="Cichocki N."/>
            <person name="Veneault-Fourrey C."/>
            <person name="LaButti K."/>
            <person name="Lindquist E.A."/>
            <person name="Lipzen A."/>
            <person name="Lundell T."/>
            <person name="Morin E."/>
            <person name="Murat C."/>
            <person name="Riley R."/>
            <person name="Ohm R."/>
            <person name="Sun H."/>
            <person name="Tunlid A."/>
            <person name="Henrissat B."/>
            <person name="Grigoriev I.V."/>
            <person name="Hibbett D.S."/>
            <person name="Martin F."/>
        </authorList>
    </citation>
    <scope>NUCLEOTIDE SEQUENCE [LARGE SCALE GENOMIC DNA]</scope>
    <source>
        <strain evidence="3">UH-Slu-Lm8-n1</strain>
    </source>
</reference>
<keyword evidence="3" id="KW-1185">Reference proteome</keyword>
<accession>A0A0D0B500</accession>
<sequence length="135" mass="15002">MDHDPKDPYQRTRCAPLQSLSAIPLTLTTFHCPVAIFPHAHTYKGKSTQDAQRLENVIVARPTLSAQKKVMTGLRSQFESKSNSKGSKSAGDAEFNKPTSAHNANDMELDIRVCVERSVVVDYKDESEHTSSWGK</sequence>
<dbReference type="InParanoid" id="A0A0D0B500"/>
<protein>
    <submittedName>
        <fullName evidence="2">Uncharacterized protein</fullName>
    </submittedName>
</protein>
<name>A0A0D0B500_9AGAM</name>
<evidence type="ECO:0000256" key="1">
    <source>
        <dbReference type="SAM" id="MobiDB-lite"/>
    </source>
</evidence>
<evidence type="ECO:0000313" key="2">
    <source>
        <dbReference type="EMBL" id="KIK44964.1"/>
    </source>
</evidence>
<proteinExistence type="predicted"/>
<gene>
    <name evidence="2" type="ORF">CY34DRAFT_802196</name>
</gene>